<keyword evidence="1" id="KW-0732">Signal</keyword>
<dbReference type="PROSITE" id="PS51257">
    <property type="entry name" value="PROKAR_LIPOPROTEIN"/>
    <property type="match status" value="1"/>
</dbReference>
<organism evidence="2 3">
    <name type="scientific">Enterococcus casseliflavus</name>
    <name type="common">Enterococcus flavescens</name>
    <dbReference type="NCBI Taxonomy" id="37734"/>
    <lineage>
        <taxon>Bacteria</taxon>
        <taxon>Bacillati</taxon>
        <taxon>Bacillota</taxon>
        <taxon>Bacilli</taxon>
        <taxon>Lactobacillales</taxon>
        <taxon>Enterococcaceae</taxon>
        <taxon>Enterococcus</taxon>
    </lineage>
</organism>
<protein>
    <recommendedName>
        <fullName evidence="4">Lipoprotein</fullName>
    </recommendedName>
</protein>
<accession>A0A415EPZ7</accession>
<sequence length="140" mass="15595">MKWINSLFILGLLIGLTACSSNEATQTQAFSQSSEKQLKERALCYSDEDFSQGVVPLHEFVKLSGTIVKSDAKTADIEKGDRFILETAAGQYQVFNEQSQQLKLQEVVTIYGEYYGFIKATLIERKDADAITEAAAIEKE</sequence>
<name>A0A415EPZ7_ENTCA</name>
<dbReference type="Proteomes" id="UP000286288">
    <property type="component" value="Unassembled WGS sequence"/>
</dbReference>
<gene>
    <name evidence="2" type="ORF">DW084_15200</name>
</gene>
<evidence type="ECO:0008006" key="4">
    <source>
        <dbReference type="Google" id="ProtNLM"/>
    </source>
</evidence>
<feature type="signal peptide" evidence="1">
    <location>
        <begin position="1"/>
        <end position="20"/>
    </location>
</feature>
<evidence type="ECO:0000256" key="1">
    <source>
        <dbReference type="SAM" id="SignalP"/>
    </source>
</evidence>
<evidence type="ECO:0000313" key="3">
    <source>
        <dbReference type="Proteomes" id="UP000286288"/>
    </source>
</evidence>
<proteinExistence type="predicted"/>
<feature type="chain" id="PRO_5038970004" description="Lipoprotein" evidence="1">
    <location>
        <begin position="21"/>
        <end position="140"/>
    </location>
</feature>
<dbReference type="AlphaFoldDB" id="A0A415EPZ7"/>
<evidence type="ECO:0000313" key="2">
    <source>
        <dbReference type="EMBL" id="RHK04862.1"/>
    </source>
</evidence>
<dbReference type="EMBL" id="QRMZ01000024">
    <property type="protein sequence ID" value="RHK04862.1"/>
    <property type="molecule type" value="Genomic_DNA"/>
</dbReference>
<comment type="caution">
    <text evidence="2">The sequence shown here is derived from an EMBL/GenBank/DDBJ whole genome shotgun (WGS) entry which is preliminary data.</text>
</comment>
<reference evidence="2 3" key="1">
    <citation type="submission" date="2018-08" db="EMBL/GenBank/DDBJ databases">
        <title>A genome reference for cultivated species of the human gut microbiota.</title>
        <authorList>
            <person name="Zou Y."/>
            <person name="Xue W."/>
            <person name="Luo G."/>
        </authorList>
    </citation>
    <scope>NUCLEOTIDE SEQUENCE [LARGE SCALE GENOMIC DNA]</scope>
    <source>
        <strain evidence="2 3">AF48-16</strain>
    </source>
</reference>